<dbReference type="Pfam" id="PF00196">
    <property type="entry name" value="GerE"/>
    <property type="match status" value="1"/>
</dbReference>
<keyword evidence="3" id="KW-0804">Transcription</keyword>
<evidence type="ECO:0000259" key="4">
    <source>
        <dbReference type="PROSITE" id="PS50043"/>
    </source>
</evidence>
<sequence>MMALSNIEFYSTPDGEVMIKEHNHPVRKLEETNRDLVQTLFITIRDRYPVAFERLSELYSKSERNRNHFEYKIVHRFARCNFGEYDQQNYDIDRHGSFQFEEVRCPLRGECQDEGVICKPQLDSKLSFRELEVIALVADGLQAAEIADELSISTATVNRHRENIKAKLKLKTVGQMVNYYLTNIKK</sequence>
<evidence type="ECO:0000256" key="1">
    <source>
        <dbReference type="ARBA" id="ARBA00023015"/>
    </source>
</evidence>
<feature type="domain" description="HTH luxR-type" evidence="4">
    <location>
        <begin position="119"/>
        <end position="184"/>
    </location>
</feature>
<reference evidence="5" key="1">
    <citation type="journal article" date="2021" name="Proc. Natl. Acad. Sci. U.S.A.">
        <title>A Catalog of Tens of Thousands of Viruses from Human Metagenomes Reveals Hidden Associations with Chronic Diseases.</title>
        <authorList>
            <person name="Tisza M.J."/>
            <person name="Buck C.B."/>
        </authorList>
    </citation>
    <scope>NUCLEOTIDE SEQUENCE</scope>
    <source>
        <strain evidence="5">CthrG7</strain>
    </source>
</reference>
<dbReference type="Gene3D" id="1.10.10.10">
    <property type="entry name" value="Winged helix-like DNA-binding domain superfamily/Winged helix DNA-binding domain"/>
    <property type="match status" value="1"/>
</dbReference>
<dbReference type="PANTHER" id="PTHR44688:SF16">
    <property type="entry name" value="DNA-BINDING TRANSCRIPTIONAL ACTIVATOR DEVR_DOSR"/>
    <property type="match status" value="1"/>
</dbReference>
<dbReference type="PRINTS" id="PR00038">
    <property type="entry name" value="HTHLUXR"/>
</dbReference>
<dbReference type="InterPro" id="IPR000792">
    <property type="entry name" value="Tscrpt_reg_LuxR_C"/>
</dbReference>
<dbReference type="PROSITE" id="PS00622">
    <property type="entry name" value="HTH_LUXR_1"/>
    <property type="match status" value="1"/>
</dbReference>
<keyword evidence="1" id="KW-0805">Transcription regulation</keyword>
<keyword evidence="2" id="KW-0238">DNA-binding</keyword>
<dbReference type="InterPro" id="IPR036388">
    <property type="entry name" value="WH-like_DNA-bd_sf"/>
</dbReference>
<dbReference type="GO" id="GO:0006355">
    <property type="term" value="P:regulation of DNA-templated transcription"/>
    <property type="evidence" value="ECO:0007669"/>
    <property type="project" value="InterPro"/>
</dbReference>
<proteinExistence type="predicted"/>
<dbReference type="CDD" id="cd06170">
    <property type="entry name" value="LuxR_C_like"/>
    <property type="match status" value="1"/>
</dbReference>
<evidence type="ECO:0000313" key="5">
    <source>
        <dbReference type="EMBL" id="DAD79823.1"/>
    </source>
</evidence>
<dbReference type="EMBL" id="BK014874">
    <property type="protein sequence ID" value="DAD79823.1"/>
    <property type="molecule type" value="Genomic_DNA"/>
</dbReference>
<dbReference type="SMART" id="SM00421">
    <property type="entry name" value="HTH_LUXR"/>
    <property type="match status" value="1"/>
</dbReference>
<protein>
    <submittedName>
        <fullName evidence="5">Helix-turn-helix protein</fullName>
    </submittedName>
</protein>
<dbReference type="PROSITE" id="PS50043">
    <property type="entry name" value="HTH_LUXR_2"/>
    <property type="match status" value="1"/>
</dbReference>
<evidence type="ECO:0000256" key="3">
    <source>
        <dbReference type="ARBA" id="ARBA00023163"/>
    </source>
</evidence>
<name>A0A8S5MCL0_9CAUD</name>
<accession>A0A8S5MCL0</accession>
<evidence type="ECO:0000256" key="2">
    <source>
        <dbReference type="ARBA" id="ARBA00023125"/>
    </source>
</evidence>
<dbReference type="GO" id="GO:0003677">
    <property type="term" value="F:DNA binding"/>
    <property type="evidence" value="ECO:0007669"/>
    <property type="project" value="UniProtKB-KW"/>
</dbReference>
<organism evidence="5">
    <name type="scientific">Siphoviridae sp. cthrG7</name>
    <dbReference type="NCBI Taxonomy" id="2826428"/>
    <lineage>
        <taxon>Viruses</taxon>
        <taxon>Duplodnaviria</taxon>
        <taxon>Heunggongvirae</taxon>
        <taxon>Uroviricota</taxon>
        <taxon>Caudoviricetes</taxon>
    </lineage>
</organism>
<dbReference type="PANTHER" id="PTHR44688">
    <property type="entry name" value="DNA-BINDING TRANSCRIPTIONAL ACTIVATOR DEVR_DOSR"/>
    <property type="match status" value="1"/>
</dbReference>
<dbReference type="SUPFAM" id="SSF46894">
    <property type="entry name" value="C-terminal effector domain of the bipartite response regulators"/>
    <property type="match status" value="1"/>
</dbReference>
<dbReference type="InterPro" id="IPR016032">
    <property type="entry name" value="Sig_transdc_resp-reg_C-effctor"/>
</dbReference>